<feature type="compositionally biased region" description="Basic residues" evidence="1">
    <location>
        <begin position="404"/>
        <end position="426"/>
    </location>
</feature>
<name>A0ABS8T9Y9_DATST</name>
<feature type="region of interest" description="Disordered" evidence="1">
    <location>
        <begin position="401"/>
        <end position="474"/>
    </location>
</feature>
<feature type="compositionally biased region" description="Basic residues" evidence="1">
    <location>
        <begin position="441"/>
        <end position="452"/>
    </location>
</feature>
<dbReference type="InterPro" id="IPR045864">
    <property type="entry name" value="aa-tRNA-synth_II/BPL/LPL"/>
</dbReference>
<evidence type="ECO:0000313" key="4">
    <source>
        <dbReference type="Proteomes" id="UP000823775"/>
    </source>
</evidence>
<reference evidence="3 4" key="1">
    <citation type="journal article" date="2021" name="BMC Genomics">
        <title>Datura genome reveals duplications of psychoactive alkaloid biosynthetic genes and high mutation rate following tissue culture.</title>
        <authorList>
            <person name="Rajewski A."/>
            <person name="Carter-House D."/>
            <person name="Stajich J."/>
            <person name="Litt A."/>
        </authorList>
    </citation>
    <scope>NUCLEOTIDE SEQUENCE [LARGE SCALE GENOMIC DNA]</scope>
    <source>
        <strain evidence="3">AR-01</strain>
    </source>
</reference>
<dbReference type="EMBL" id="JACEIK010001310">
    <property type="protein sequence ID" value="MCD7468236.1"/>
    <property type="molecule type" value="Genomic_DNA"/>
</dbReference>
<dbReference type="InterPro" id="IPR000719">
    <property type="entry name" value="Prot_kinase_dom"/>
</dbReference>
<dbReference type="InterPro" id="IPR011009">
    <property type="entry name" value="Kinase-like_dom_sf"/>
</dbReference>
<organism evidence="3 4">
    <name type="scientific">Datura stramonium</name>
    <name type="common">Jimsonweed</name>
    <name type="synonym">Common thornapple</name>
    <dbReference type="NCBI Taxonomy" id="4076"/>
    <lineage>
        <taxon>Eukaryota</taxon>
        <taxon>Viridiplantae</taxon>
        <taxon>Streptophyta</taxon>
        <taxon>Embryophyta</taxon>
        <taxon>Tracheophyta</taxon>
        <taxon>Spermatophyta</taxon>
        <taxon>Magnoliopsida</taxon>
        <taxon>eudicotyledons</taxon>
        <taxon>Gunneridae</taxon>
        <taxon>Pentapetalae</taxon>
        <taxon>asterids</taxon>
        <taxon>lamiids</taxon>
        <taxon>Solanales</taxon>
        <taxon>Solanaceae</taxon>
        <taxon>Solanoideae</taxon>
        <taxon>Datureae</taxon>
        <taxon>Datura</taxon>
    </lineage>
</organism>
<evidence type="ECO:0000313" key="3">
    <source>
        <dbReference type="EMBL" id="MCD7468236.1"/>
    </source>
</evidence>
<dbReference type="PROSITE" id="PS50011">
    <property type="entry name" value="PROTEIN_KINASE_DOM"/>
    <property type="match status" value="1"/>
</dbReference>
<dbReference type="PANTHER" id="PTHR11476">
    <property type="entry name" value="HISTIDYL-TRNA SYNTHETASE"/>
    <property type="match status" value="1"/>
</dbReference>
<dbReference type="Proteomes" id="UP000823775">
    <property type="component" value="Unassembled WGS sequence"/>
</dbReference>
<protein>
    <recommendedName>
        <fullName evidence="2">Protein kinase domain-containing protein</fullName>
    </recommendedName>
</protein>
<feature type="compositionally biased region" description="Basic and acidic residues" evidence="1">
    <location>
        <begin position="427"/>
        <end position="438"/>
    </location>
</feature>
<dbReference type="Gene3D" id="3.30.930.10">
    <property type="entry name" value="Bira Bifunctional Protein, Domain 2"/>
    <property type="match status" value="1"/>
</dbReference>
<evidence type="ECO:0000256" key="1">
    <source>
        <dbReference type="SAM" id="MobiDB-lite"/>
    </source>
</evidence>
<keyword evidence="4" id="KW-1185">Reference proteome</keyword>
<evidence type="ECO:0000259" key="2">
    <source>
        <dbReference type="PROSITE" id="PS50011"/>
    </source>
</evidence>
<feature type="domain" description="Protein kinase" evidence="2">
    <location>
        <begin position="1"/>
        <end position="88"/>
    </location>
</feature>
<sequence length="502" mass="57373">MLPEMIGVSADGTGQVGTYFYTAPEIEQRWPKINEKADMYSLGVVFFELWHPFDTAMERHIASLLWRLMSPSPSDRPSAVELLQNAFPPRMEYEMLDNILRTIHYSDDTGVYDKIVNAIFNEDTLDTKGHNTNLESLKVDGRDTSCILFTDLQTDSRDHVVEIATEVFKRHCAKHLEIIPVRMLGECPQTNSRERNAVKLLTHGGDMVELCHELRLPLVKWIIANRATMDIILQYFHPESCDIHLNHADLLDAIWAWAGIRPEHRQKVAELLSLWVQVSSLNLRKKDEMGGDKATTSTGPSDLSKFQFYENCLIHMNSQLSALKPRYARRSGKARTIGSIELNLAETAVNRLQTVGLRFCGVADQALPSIRSLPPVWSTRPTRLCRMPLCHQLRVTTGTCFSSGRKKQRKKLVNRGRKKLRKKKKEKDREVAGKEENAAGKQRRRSKEKKRAFPGSEEEQRKRKSCSDLSRYSSGVESLFEDLSRWKTRSALLEPSSIARKI</sequence>
<proteinExistence type="predicted"/>
<dbReference type="PANTHER" id="PTHR11476:SF10">
    <property type="entry name" value="NON-SPECIFIC SERINE_THREONINE PROTEIN KINASE"/>
    <property type="match status" value="1"/>
</dbReference>
<accession>A0ABS8T9Y9</accession>
<comment type="caution">
    <text evidence="3">The sequence shown here is derived from an EMBL/GenBank/DDBJ whole genome shotgun (WGS) entry which is preliminary data.</text>
</comment>
<dbReference type="SUPFAM" id="SSF56112">
    <property type="entry name" value="Protein kinase-like (PK-like)"/>
    <property type="match status" value="1"/>
</dbReference>
<gene>
    <name evidence="3" type="ORF">HAX54_006237</name>
</gene>
<dbReference type="Gene3D" id="1.10.510.10">
    <property type="entry name" value="Transferase(Phosphotransferase) domain 1"/>
    <property type="match status" value="1"/>
</dbReference>